<feature type="compositionally biased region" description="Gly residues" evidence="1">
    <location>
        <begin position="26"/>
        <end position="38"/>
    </location>
</feature>
<dbReference type="EMBL" id="CP159872">
    <property type="protein sequence ID" value="XCM78698.1"/>
    <property type="molecule type" value="Genomic_DNA"/>
</dbReference>
<evidence type="ECO:0000256" key="1">
    <source>
        <dbReference type="SAM" id="MobiDB-lite"/>
    </source>
</evidence>
<sequence>MDRDAFPGDEFPDGFPDGFPDDDGGEGAGEGPFEGGPEGEPAEEELPELCDQCGSLIDPGEELFALVPDSSALHAWDPDFDGKRVLTACSIDHLAELVDQYRRRPFVVEEQWAGKVCRALEQHGEPLNIDALAHASGLSADQVDRAVDWHNERARRWRKRFG</sequence>
<proteinExistence type="predicted"/>
<accession>A0AAU8JQX4</accession>
<evidence type="ECO:0000313" key="2">
    <source>
        <dbReference type="EMBL" id="XCM78698.1"/>
    </source>
</evidence>
<gene>
    <name evidence="2" type="ORF">ABWK59_07010</name>
</gene>
<organism evidence="2">
    <name type="scientific">Kitasatospora camelliae</name>
    <dbReference type="NCBI Taxonomy" id="3156397"/>
    <lineage>
        <taxon>Bacteria</taxon>
        <taxon>Bacillati</taxon>
        <taxon>Actinomycetota</taxon>
        <taxon>Actinomycetes</taxon>
        <taxon>Kitasatosporales</taxon>
        <taxon>Streptomycetaceae</taxon>
        <taxon>Kitasatospora</taxon>
    </lineage>
</organism>
<feature type="region of interest" description="Disordered" evidence="1">
    <location>
        <begin position="1"/>
        <end position="46"/>
    </location>
</feature>
<protein>
    <recommendedName>
        <fullName evidence="3">Helix-turn-helix DNA binding domain protein</fullName>
    </recommendedName>
</protein>
<name>A0AAU8JQX4_9ACTN</name>
<reference evidence="2" key="1">
    <citation type="submission" date="2024-06" db="EMBL/GenBank/DDBJ databases">
        <title>The genome sequences of Kitasatospora sp. strain HUAS MG31.</title>
        <authorList>
            <person name="Mo P."/>
        </authorList>
    </citation>
    <scope>NUCLEOTIDE SEQUENCE</scope>
    <source>
        <strain evidence="2">HUAS MG31</strain>
    </source>
</reference>
<dbReference type="AlphaFoldDB" id="A0AAU8JQX4"/>
<dbReference type="KEGG" id="kcm:ABWK59_07010"/>
<evidence type="ECO:0008006" key="3">
    <source>
        <dbReference type="Google" id="ProtNLM"/>
    </source>
</evidence>
<dbReference type="RefSeq" id="WP_354638800.1">
    <property type="nucleotide sequence ID" value="NZ_CP159872.1"/>
</dbReference>